<sequence length="45" mass="5317">MKVEMRRRIQNRNLMEFPVERTDLKEITLTMDSGNRYGGSMVLEA</sequence>
<name>A0A9E7RSF2_METWO</name>
<dbReference type="AlphaFoldDB" id="A0A9E7RSF2"/>
<evidence type="ECO:0000313" key="1">
    <source>
        <dbReference type="EMBL" id="UXH30885.1"/>
    </source>
</evidence>
<accession>A0A9E7RSF2</accession>
<reference evidence="1" key="1">
    <citation type="submission" date="2022-09" db="EMBL/GenBank/DDBJ databases">
        <title>Characterization of three MwoI isoschizomers from sequenced genome and metagenomes.</title>
        <authorList>
            <person name="Fomenkov A."/>
            <person name="Xu S.Y."/>
            <person name="Roberts R.J."/>
        </authorList>
    </citation>
    <scope>NUCLEOTIDE SEQUENCE</scope>
    <source>
        <strain evidence="1">DSM 2970</strain>
    </source>
</reference>
<dbReference type="RefSeq" id="WP_191215975.1">
    <property type="nucleotide sequence ID" value="NZ_CP104550.1"/>
</dbReference>
<dbReference type="KEGG" id="mwo:MWSIV6_0950"/>
<proteinExistence type="predicted"/>
<dbReference type="GeneID" id="58978592"/>
<protein>
    <submittedName>
        <fullName evidence="1">Uncharacterized protein</fullName>
    </submittedName>
</protein>
<dbReference type="Proteomes" id="UP001065373">
    <property type="component" value="Chromosome"/>
</dbReference>
<dbReference type="EMBL" id="CP104550">
    <property type="protein sequence ID" value="UXH30885.1"/>
    <property type="molecule type" value="Genomic_DNA"/>
</dbReference>
<organism evidence="1">
    <name type="scientific">Methanothermobacter wolfeii</name>
    <name type="common">Methanobacterium wolfei</name>
    <dbReference type="NCBI Taxonomy" id="145261"/>
    <lineage>
        <taxon>Archaea</taxon>
        <taxon>Methanobacteriati</taxon>
        <taxon>Methanobacteriota</taxon>
        <taxon>Methanomada group</taxon>
        <taxon>Methanobacteria</taxon>
        <taxon>Methanobacteriales</taxon>
        <taxon>Methanobacteriaceae</taxon>
        <taxon>Methanothermobacter</taxon>
    </lineage>
</organism>
<gene>
    <name evidence="1" type="ORF">N5910_04865</name>
</gene>